<feature type="transmembrane region" description="Helical" evidence="1">
    <location>
        <begin position="35"/>
        <end position="53"/>
    </location>
</feature>
<evidence type="ECO:0000256" key="1">
    <source>
        <dbReference type="SAM" id="Phobius"/>
    </source>
</evidence>
<organism evidence="2 3">
    <name type="scientific">Salinarimonas ramus</name>
    <dbReference type="NCBI Taxonomy" id="690164"/>
    <lineage>
        <taxon>Bacteria</taxon>
        <taxon>Pseudomonadati</taxon>
        <taxon>Pseudomonadota</taxon>
        <taxon>Alphaproteobacteria</taxon>
        <taxon>Hyphomicrobiales</taxon>
        <taxon>Salinarimonadaceae</taxon>
        <taxon>Salinarimonas</taxon>
    </lineage>
</organism>
<sequence length="168" mass="18309">MAGTQTTDESSEDPAPLFHATITPHRSLAPSGARLVVVLCCLAAVGSSIPFIVLGAWPVAGFLGLDILALAIAFKASFRSAKGFEEVVLTPIELMLRRVTHRGERTERRFNPLWTKLDREHDEDFGLMALALVSRGERVVIARELSPPERETFADAFGEALARAKKGL</sequence>
<dbReference type="AlphaFoldDB" id="A0A917QFE4"/>
<keyword evidence="1" id="KW-1133">Transmembrane helix</keyword>
<dbReference type="Pfam" id="PF10003">
    <property type="entry name" value="DUF2244"/>
    <property type="match status" value="1"/>
</dbReference>
<comment type="caution">
    <text evidence="2">The sequence shown here is derived from an EMBL/GenBank/DDBJ whole genome shotgun (WGS) entry which is preliminary data.</text>
</comment>
<gene>
    <name evidence="2" type="ORF">GCM10011322_38660</name>
</gene>
<name>A0A917QFE4_9HYPH</name>
<keyword evidence="3" id="KW-1185">Reference proteome</keyword>
<keyword evidence="1" id="KW-0812">Transmembrane</keyword>
<evidence type="ECO:0000313" key="3">
    <source>
        <dbReference type="Proteomes" id="UP000600449"/>
    </source>
</evidence>
<keyword evidence="1" id="KW-0472">Membrane</keyword>
<evidence type="ECO:0000313" key="2">
    <source>
        <dbReference type="EMBL" id="GGK47933.1"/>
    </source>
</evidence>
<dbReference type="PIRSF" id="PIRSF032162">
    <property type="entry name" value="UCP032162_imp"/>
    <property type="match status" value="1"/>
</dbReference>
<dbReference type="RefSeq" id="WP_188914905.1">
    <property type="nucleotide sequence ID" value="NZ_BMMF01000013.1"/>
</dbReference>
<accession>A0A917QFE4</accession>
<proteinExistence type="predicted"/>
<dbReference type="EMBL" id="BMMF01000013">
    <property type="protein sequence ID" value="GGK47933.1"/>
    <property type="molecule type" value="Genomic_DNA"/>
</dbReference>
<reference evidence="2 3" key="1">
    <citation type="journal article" date="2014" name="Int. J. Syst. Evol. Microbiol.">
        <title>Complete genome sequence of Corynebacterium casei LMG S-19264T (=DSM 44701T), isolated from a smear-ripened cheese.</title>
        <authorList>
            <consortium name="US DOE Joint Genome Institute (JGI-PGF)"/>
            <person name="Walter F."/>
            <person name="Albersmeier A."/>
            <person name="Kalinowski J."/>
            <person name="Ruckert C."/>
        </authorList>
    </citation>
    <scope>NUCLEOTIDE SEQUENCE [LARGE SCALE GENOMIC DNA]</scope>
    <source>
        <strain evidence="2 3">CGMCC 1.9161</strain>
    </source>
</reference>
<dbReference type="Proteomes" id="UP000600449">
    <property type="component" value="Unassembled WGS sequence"/>
</dbReference>
<dbReference type="InterPro" id="IPR019253">
    <property type="entry name" value="DUF2244_TM"/>
</dbReference>
<dbReference type="InterPro" id="IPR016990">
    <property type="entry name" value="UCP032162_TM"/>
</dbReference>
<protein>
    <submittedName>
        <fullName evidence="2">Membrane protein</fullName>
    </submittedName>
</protein>